<organism evidence="3">
    <name type="scientific">Gongylonema pulchrum</name>
    <dbReference type="NCBI Taxonomy" id="637853"/>
    <lineage>
        <taxon>Eukaryota</taxon>
        <taxon>Metazoa</taxon>
        <taxon>Ecdysozoa</taxon>
        <taxon>Nematoda</taxon>
        <taxon>Chromadorea</taxon>
        <taxon>Rhabditida</taxon>
        <taxon>Spirurina</taxon>
        <taxon>Spiruromorpha</taxon>
        <taxon>Spiruroidea</taxon>
        <taxon>Gongylonematidae</taxon>
        <taxon>Gongylonema</taxon>
    </lineage>
</organism>
<evidence type="ECO:0000313" key="1">
    <source>
        <dbReference type="EMBL" id="VDN43851.1"/>
    </source>
</evidence>
<protein>
    <submittedName>
        <fullName evidence="3">NRDE family protein</fullName>
    </submittedName>
</protein>
<dbReference type="Proteomes" id="UP000271098">
    <property type="component" value="Unassembled WGS sequence"/>
</dbReference>
<name>A0A183EW28_9BILA</name>
<gene>
    <name evidence="1" type="ORF">GPUH_LOCUS25173</name>
</gene>
<evidence type="ECO:0000313" key="2">
    <source>
        <dbReference type="Proteomes" id="UP000271098"/>
    </source>
</evidence>
<proteinExistence type="predicted"/>
<dbReference type="OrthoDB" id="191601at2759"/>
<dbReference type="Pfam" id="PF05742">
    <property type="entry name" value="TANGO2"/>
    <property type="match status" value="1"/>
</dbReference>
<dbReference type="EMBL" id="UYRT01104030">
    <property type="protein sequence ID" value="VDN43851.1"/>
    <property type="molecule type" value="Genomic_DNA"/>
</dbReference>
<evidence type="ECO:0000313" key="3">
    <source>
        <dbReference type="WBParaSite" id="GPUH_0002519901-mRNA-1"/>
    </source>
</evidence>
<dbReference type="InterPro" id="IPR008551">
    <property type="entry name" value="TANGO2"/>
</dbReference>
<accession>A0A183EW28</accession>
<sequence>MCVTFLYLNDQVIGDPKRYQLILLNNRDENFDRPTSLAAWQDGILCGEFFLPDLTEGKTSEREREREQKFEIL</sequence>
<reference evidence="1 2" key="2">
    <citation type="submission" date="2018-11" db="EMBL/GenBank/DDBJ databases">
        <authorList>
            <consortium name="Pathogen Informatics"/>
        </authorList>
    </citation>
    <scope>NUCLEOTIDE SEQUENCE [LARGE SCALE GENOMIC DNA]</scope>
</reference>
<dbReference type="AlphaFoldDB" id="A0A183EW28"/>
<keyword evidence="2" id="KW-1185">Reference proteome</keyword>
<reference evidence="3" key="1">
    <citation type="submission" date="2016-06" db="UniProtKB">
        <authorList>
            <consortium name="WormBaseParasite"/>
        </authorList>
    </citation>
    <scope>IDENTIFICATION</scope>
</reference>
<dbReference type="WBParaSite" id="GPUH_0002519901-mRNA-1">
    <property type="protein sequence ID" value="GPUH_0002519901-mRNA-1"/>
    <property type="gene ID" value="GPUH_0002519901"/>
</dbReference>